<reference evidence="2" key="1">
    <citation type="submission" date="2017-07" db="EMBL/GenBank/DDBJ databases">
        <title>The cable genome - Insights into the physiology and evolution of filamentous bacteria capable of sulfide oxidation via long distance electron transfer.</title>
        <authorList>
            <person name="Thorup C."/>
            <person name="Bjerg J.T."/>
            <person name="Schreiber L."/>
            <person name="Nielsen L.P."/>
            <person name="Kjeldsen K.U."/>
            <person name="Boesen T."/>
            <person name="Boggild A."/>
            <person name="Meysman F."/>
            <person name="Geelhoed J."/>
            <person name="Schramm A."/>
        </authorList>
    </citation>
    <scope>NUCLEOTIDE SEQUENCE [LARGE SCALE GENOMIC DNA]</scope>
    <source>
        <strain evidence="2">GS</strain>
    </source>
</reference>
<name>A0A521G054_9BACT</name>
<dbReference type="AlphaFoldDB" id="A0A521G054"/>
<dbReference type="Pfam" id="PF01850">
    <property type="entry name" value="PIN"/>
    <property type="match status" value="1"/>
</dbReference>
<dbReference type="InterPro" id="IPR039018">
    <property type="entry name" value="VapC20-like"/>
</dbReference>
<evidence type="ECO:0000313" key="3">
    <source>
        <dbReference type="Proteomes" id="UP000316238"/>
    </source>
</evidence>
<dbReference type="GO" id="GO:0016075">
    <property type="term" value="P:rRNA catabolic process"/>
    <property type="evidence" value="ECO:0007669"/>
    <property type="project" value="TreeGrafter"/>
</dbReference>
<dbReference type="PANTHER" id="PTHR42188">
    <property type="entry name" value="23S RRNA-SPECIFIC ENDONUCLEASE VAPC20"/>
    <property type="match status" value="1"/>
</dbReference>
<accession>A0A521G054</accession>
<comment type="caution">
    <text evidence="2">The sequence shown here is derived from an EMBL/GenBank/DDBJ whole genome shotgun (WGS) entry which is preliminary data.</text>
</comment>
<dbReference type="SUPFAM" id="SSF88723">
    <property type="entry name" value="PIN domain-like"/>
    <property type="match status" value="1"/>
</dbReference>
<dbReference type="EMBL" id="NQJD01000027">
    <property type="protein sequence ID" value="TAA74403.1"/>
    <property type="molecule type" value="Genomic_DNA"/>
</dbReference>
<sequence length="139" mass="16296">MIIADTGFWVALVNADDKYHQVAIDAFSRLREPLITTWPVLTETCHLLLKRMGIEAELGFIRSLRQGSFIVFDLREEHHSLILNLMEKYADLPMDLADASLVILAEELRDGRILSIDQRDFRTYRWKNTYPFQNMLFVH</sequence>
<proteinExistence type="predicted"/>
<dbReference type="InterPro" id="IPR002716">
    <property type="entry name" value="PIN_dom"/>
</dbReference>
<gene>
    <name evidence="2" type="ORF">CDV28_1276</name>
</gene>
<protein>
    <recommendedName>
        <fullName evidence="1">PIN domain-containing protein</fullName>
    </recommendedName>
</protein>
<keyword evidence="3" id="KW-1185">Reference proteome</keyword>
<dbReference type="Proteomes" id="UP000316238">
    <property type="component" value="Unassembled WGS sequence"/>
</dbReference>
<organism evidence="2 3">
    <name type="scientific">Candidatus Electronema aureum</name>
    <dbReference type="NCBI Taxonomy" id="2005002"/>
    <lineage>
        <taxon>Bacteria</taxon>
        <taxon>Pseudomonadati</taxon>
        <taxon>Thermodesulfobacteriota</taxon>
        <taxon>Desulfobulbia</taxon>
        <taxon>Desulfobulbales</taxon>
        <taxon>Desulfobulbaceae</taxon>
        <taxon>Candidatus Electronema</taxon>
    </lineage>
</organism>
<feature type="domain" description="PIN" evidence="1">
    <location>
        <begin position="2"/>
        <end position="123"/>
    </location>
</feature>
<dbReference type="InterPro" id="IPR029060">
    <property type="entry name" value="PIN-like_dom_sf"/>
</dbReference>
<dbReference type="Gene3D" id="3.40.50.1010">
    <property type="entry name" value="5'-nuclease"/>
    <property type="match status" value="1"/>
</dbReference>
<dbReference type="PANTHER" id="PTHR42188:SF1">
    <property type="entry name" value="23S RRNA-SPECIFIC ENDONUCLEASE VAPC20"/>
    <property type="match status" value="1"/>
</dbReference>
<evidence type="ECO:0000259" key="1">
    <source>
        <dbReference type="Pfam" id="PF01850"/>
    </source>
</evidence>
<dbReference type="GO" id="GO:0004521">
    <property type="term" value="F:RNA endonuclease activity"/>
    <property type="evidence" value="ECO:0007669"/>
    <property type="project" value="InterPro"/>
</dbReference>
<evidence type="ECO:0000313" key="2">
    <source>
        <dbReference type="EMBL" id="TAA74403.1"/>
    </source>
</evidence>